<evidence type="ECO:0000313" key="8">
    <source>
        <dbReference type="EMBL" id="CAK5284979.1"/>
    </source>
</evidence>
<dbReference type="Gene3D" id="1.25.10.10">
    <property type="entry name" value="Leucine-rich Repeat Variant"/>
    <property type="match status" value="2"/>
</dbReference>
<feature type="region of interest" description="Disordered" evidence="6">
    <location>
        <begin position="1"/>
        <end position="38"/>
    </location>
</feature>
<feature type="region of interest" description="Disordered" evidence="6">
    <location>
        <begin position="707"/>
        <end position="730"/>
    </location>
</feature>
<evidence type="ECO:0000256" key="5">
    <source>
        <dbReference type="ARBA" id="ARBA00023242"/>
    </source>
</evidence>
<dbReference type="PANTHER" id="PTHR15651:SF7">
    <property type="entry name" value="ARMADILLO REPEAT-CONTAINING PROTEIN 8"/>
    <property type="match status" value="1"/>
</dbReference>
<keyword evidence="9" id="KW-1185">Reference proteome</keyword>
<feature type="region of interest" description="Disordered" evidence="6">
    <location>
        <begin position="299"/>
        <end position="324"/>
    </location>
</feature>
<dbReference type="EMBL" id="CAVNYO010000482">
    <property type="protein sequence ID" value="CAK5284964.1"/>
    <property type="molecule type" value="Genomic_DNA"/>
</dbReference>
<name>A0AAD2K9W3_9AGAR</name>
<dbReference type="GO" id="GO:0043161">
    <property type="term" value="P:proteasome-mediated ubiquitin-dependent protein catabolic process"/>
    <property type="evidence" value="ECO:0007669"/>
    <property type="project" value="TreeGrafter"/>
</dbReference>
<keyword evidence="5" id="KW-0539">Nucleus</keyword>
<feature type="compositionally biased region" description="Pro residues" evidence="6">
    <location>
        <begin position="712"/>
        <end position="723"/>
    </location>
</feature>
<feature type="compositionally biased region" description="Low complexity" evidence="6">
    <location>
        <begin position="302"/>
        <end position="312"/>
    </location>
</feature>
<feature type="compositionally biased region" description="Low complexity" evidence="6">
    <location>
        <begin position="12"/>
        <end position="32"/>
    </location>
</feature>
<comment type="subcellular location">
    <subcellularLocation>
        <location evidence="2">Cytoplasm</location>
    </subcellularLocation>
    <subcellularLocation>
        <location evidence="1">Nucleus</location>
    </subcellularLocation>
</comment>
<feature type="compositionally biased region" description="Pro residues" evidence="6">
    <location>
        <begin position="1"/>
        <end position="11"/>
    </location>
</feature>
<dbReference type="GO" id="GO:0005634">
    <property type="term" value="C:nucleus"/>
    <property type="evidence" value="ECO:0007669"/>
    <property type="project" value="UniProtKB-SubCell"/>
</dbReference>
<evidence type="ECO:0000313" key="9">
    <source>
        <dbReference type="Proteomes" id="UP001295794"/>
    </source>
</evidence>
<dbReference type="InterPro" id="IPR016024">
    <property type="entry name" value="ARM-type_fold"/>
</dbReference>
<gene>
    <name evidence="7" type="ORF">MYCIT1_LOCUS38545</name>
    <name evidence="8" type="ORF">MYCIT1_LOCUS38573</name>
</gene>
<accession>A0AAD2K9W3</accession>
<feature type="region of interest" description="Disordered" evidence="6">
    <location>
        <begin position="209"/>
        <end position="230"/>
    </location>
</feature>
<dbReference type="AlphaFoldDB" id="A0AAD2K9W3"/>
<dbReference type="EMBL" id="CAVNYO010000483">
    <property type="protein sequence ID" value="CAK5284979.1"/>
    <property type="molecule type" value="Genomic_DNA"/>
</dbReference>
<protein>
    <recommendedName>
        <fullName evidence="10">Armadillo repeat-containing protein 8</fullName>
    </recommendedName>
</protein>
<feature type="compositionally biased region" description="Low complexity" evidence="6">
    <location>
        <begin position="145"/>
        <end position="157"/>
    </location>
</feature>
<sequence>MTLQPPLPPTSPSSTFASTSSVPTTSSSTATQRTPPPLTLVKLKALKNRAIGNARAKAEMGRDAELVGSLNPYYTGEQVTDGDEREVATEAAHVIASIAYGASAPRSPADPDTHLRTGPDSVLETLLRANAPHALVCAIASAAAPPASSSSSSSSAAQPKIRSLSSDEPRAAATRALRTLAVRLADCVGPAAWGLREDPDSVVVLEADETDSQHGQQPGSEIGSEGVPEGGTRIRVRDLAGVALDWLFEPESLDVLLPLLAPAQSSKPTATSIAQMLGFALRRAEHRAAVVAWVPSGGSSVTAATPTTPTATRNRGWEKPAPDGDGEAGGWMCRTLLGLVVRCANTNARDRKLVEAALWALGAVAKDEPSVAGAVGEASLACVLMLAKTVEAVDVQVAACLCATHILRALPGAAPDGAVLSVLSVLNHLIAEPGMETRTKACFVLYHLVADHPALALTAYERGSVGLLAAVLRDIAEPEDGDDEAESVSALREAALTCLAALALFENNIRLALTSSSPSLLPTVLAALTHPRVGVRYAGCQCVRALSRGLAVLRTNIVDSGLGMGVFAVLMRQEDKRVIGAALAAVCNIVNGFSPLRPIYLDQGLMPRLVKHIAGSEATLRLSALWAVKNLLSKSSGETKRDVMAQLGWPRLALLLGDPDVGIQEQAWHILRNLAENEAGVEMAFRELGPAPIVAHLVRVLSHSSATTTPVAPAPANPPPTPSPTTATHNQDSLLPATCVVANIANTGTPYHAHLLSSPALLRALRSVLADAGIAVRRPAVHAILELARGSAAARRALAEAGVRGTLAVLVRGGSTGAEERDVVEQAKMALDWLEHGELDR</sequence>
<dbReference type="SMART" id="SM00185">
    <property type="entry name" value="ARM"/>
    <property type="match status" value="5"/>
</dbReference>
<reference evidence="7" key="1">
    <citation type="submission" date="2023-11" db="EMBL/GenBank/DDBJ databases">
        <authorList>
            <person name="De Vega J J."/>
            <person name="De Vega J J."/>
        </authorList>
    </citation>
    <scope>NUCLEOTIDE SEQUENCE</scope>
</reference>
<dbReference type="InterPro" id="IPR000225">
    <property type="entry name" value="Armadillo"/>
</dbReference>
<organism evidence="7 9">
    <name type="scientific">Mycena citricolor</name>
    <dbReference type="NCBI Taxonomy" id="2018698"/>
    <lineage>
        <taxon>Eukaryota</taxon>
        <taxon>Fungi</taxon>
        <taxon>Dikarya</taxon>
        <taxon>Basidiomycota</taxon>
        <taxon>Agaricomycotina</taxon>
        <taxon>Agaricomycetes</taxon>
        <taxon>Agaricomycetidae</taxon>
        <taxon>Agaricales</taxon>
        <taxon>Marasmiineae</taxon>
        <taxon>Mycenaceae</taxon>
        <taxon>Mycena</taxon>
    </lineage>
</organism>
<dbReference type="GO" id="GO:0005737">
    <property type="term" value="C:cytoplasm"/>
    <property type="evidence" value="ECO:0007669"/>
    <property type="project" value="UniProtKB-SubCell"/>
</dbReference>
<dbReference type="InterPro" id="IPR038739">
    <property type="entry name" value="ARMC8/Vid28"/>
</dbReference>
<dbReference type="InterPro" id="IPR011989">
    <property type="entry name" value="ARM-like"/>
</dbReference>
<evidence type="ECO:0008006" key="10">
    <source>
        <dbReference type="Google" id="ProtNLM"/>
    </source>
</evidence>
<dbReference type="PANTHER" id="PTHR15651">
    <property type="entry name" value="ARMADILLO REPEAT-CONTAINING PROTEIN 8"/>
    <property type="match status" value="1"/>
</dbReference>
<evidence type="ECO:0000256" key="2">
    <source>
        <dbReference type="ARBA" id="ARBA00004496"/>
    </source>
</evidence>
<evidence type="ECO:0000313" key="7">
    <source>
        <dbReference type="EMBL" id="CAK5284964.1"/>
    </source>
</evidence>
<evidence type="ECO:0000256" key="1">
    <source>
        <dbReference type="ARBA" id="ARBA00004123"/>
    </source>
</evidence>
<evidence type="ECO:0000256" key="6">
    <source>
        <dbReference type="SAM" id="MobiDB-lite"/>
    </source>
</evidence>
<keyword evidence="4" id="KW-0677">Repeat</keyword>
<evidence type="ECO:0000256" key="4">
    <source>
        <dbReference type="ARBA" id="ARBA00022737"/>
    </source>
</evidence>
<dbReference type="GO" id="GO:0034657">
    <property type="term" value="C:GID complex"/>
    <property type="evidence" value="ECO:0007669"/>
    <property type="project" value="TreeGrafter"/>
</dbReference>
<evidence type="ECO:0000256" key="3">
    <source>
        <dbReference type="ARBA" id="ARBA00022490"/>
    </source>
</evidence>
<dbReference type="SUPFAM" id="SSF48371">
    <property type="entry name" value="ARM repeat"/>
    <property type="match status" value="2"/>
</dbReference>
<proteinExistence type="predicted"/>
<dbReference type="Proteomes" id="UP001295794">
    <property type="component" value="Unassembled WGS sequence"/>
</dbReference>
<keyword evidence="3" id="KW-0963">Cytoplasm</keyword>
<feature type="region of interest" description="Disordered" evidence="6">
    <location>
        <begin position="145"/>
        <end position="169"/>
    </location>
</feature>
<comment type="caution">
    <text evidence="7">The sequence shown here is derived from an EMBL/GenBank/DDBJ whole genome shotgun (WGS) entry which is preliminary data.</text>
</comment>